<reference evidence="1" key="2">
    <citation type="submission" date="2017-12" db="EMBL/GenBank/DDBJ databases">
        <title>Coralsnake Venomics: Analyses of Venom Gland Transcriptomes and Proteomes of Six Brazilian Taxa.</title>
        <authorList>
            <person name="Aird S.D."/>
            <person name="Jorge da Silva N."/>
            <person name="Qiu L."/>
            <person name="Villar-Briones A."/>
            <person name="Aparecida-Saddi V."/>
            <person name="Campos-Telles M.P."/>
            <person name="Grau M."/>
            <person name="Mikheyev A.S."/>
        </authorList>
    </citation>
    <scope>NUCLEOTIDE SEQUENCE</scope>
    <source>
        <tissue evidence="1">Venom_gland</tissue>
    </source>
</reference>
<dbReference type="AlphaFoldDB" id="A0A2H6NHV3"/>
<reference evidence="1" key="1">
    <citation type="submission" date="2017-07" db="EMBL/GenBank/DDBJ databases">
        <authorList>
            <person name="Mikheyev A."/>
            <person name="Grau M."/>
        </authorList>
    </citation>
    <scope>NUCLEOTIDE SEQUENCE</scope>
    <source>
        <tissue evidence="1">Venom_gland</tissue>
    </source>
</reference>
<proteinExistence type="predicted"/>
<evidence type="ECO:0000313" key="1">
    <source>
        <dbReference type="EMBL" id="LAA30980.1"/>
    </source>
</evidence>
<sequence length="134" mass="14992">MQSFLCIVRMVRFCLPGRSGNSRPSNDLNKMIDEQDTAGELSLSKNLHCCSMFISNSRKVRTSSDFEGKETLKIKNTLCQVEFHSASVKSQGKIQSTKCFQCAQASVGAYHVSYRKNYGRPGQMQQRTLCAAKP</sequence>
<dbReference type="EMBL" id="IACI01097825">
    <property type="protein sequence ID" value="LAA30980.1"/>
    <property type="molecule type" value="Transcribed_RNA"/>
</dbReference>
<organism evidence="1">
    <name type="scientific">Micrurus carvalhoi</name>
    <dbReference type="NCBI Taxonomy" id="3147026"/>
    <lineage>
        <taxon>Eukaryota</taxon>
        <taxon>Metazoa</taxon>
        <taxon>Chordata</taxon>
        <taxon>Craniata</taxon>
        <taxon>Vertebrata</taxon>
        <taxon>Euteleostomi</taxon>
        <taxon>Lepidosauria</taxon>
        <taxon>Squamata</taxon>
        <taxon>Bifurcata</taxon>
        <taxon>Unidentata</taxon>
        <taxon>Episquamata</taxon>
        <taxon>Toxicofera</taxon>
        <taxon>Serpentes</taxon>
        <taxon>Colubroidea</taxon>
        <taxon>Elapidae</taxon>
        <taxon>Elapinae</taxon>
        <taxon>Micrurus</taxon>
    </lineage>
</organism>
<name>A0A2H6NHV3_9SAUR</name>
<accession>A0A2H6NHV3</accession>
<protein>
    <submittedName>
        <fullName evidence="1">Uncharacterized protein</fullName>
    </submittedName>
</protein>